<organism evidence="2 3">
    <name type="scientific">Qipengyuania marisflavi</name>
    <dbReference type="NCBI Taxonomy" id="2486356"/>
    <lineage>
        <taxon>Bacteria</taxon>
        <taxon>Pseudomonadati</taxon>
        <taxon>Pseudomonadota</taxon>
        <taxon>Alphaproteobacteria</taxon>
        <taxon>Sphingomonadales</taxon>
        <taxon>Erythrobacteraceae</taxon>
        <taxon>Qipengyuania</taxon>
    </lineage>
</organism>
<feature type="region of interest" description="Disordered" evidence="1">
    <location>
        <begin position="276"/>
        <end position="310"/>
    </location>
</feature>
<gene>
    <name evidence="2" type="ORF">FEV51_08250</name>
</gene>
<comment type="caution">
    <text evidence="2">The sequence shown here is derived from an EMBL/GenBank/DDBJ whole genome shotgun (WGS) entry which is preliminary data.</text>
</comment>
<feature type="region of interest" description="Disordered" evidence="1">
    <location>
        <begin position="322"/>
        <end position="381"/>
    </location>
</feature>
<name>A0A5S3PB43_9SPHN</name>
<dbReference type="AlphaFoldDB" id="A0A5S3PB43"/>
<protein>
    <recommendedName>
        <fullName evidence="4">PAS domain-containing protein</fullName>
    </recommendedName>
</protein>
<evidence type="ECO:0000313" key="3">
    <source>
        <dbReference type="Proteomes" id="UP000309668"/>
    </source>
</evidence>
<feature type="region of interest" description="Disordered" evidence="1">
    <location>
        <begin position="393"/>
        <end position="442"/>
    </location>
</feature>
<dbReference type="EMBL" id="VCAO01000003">
    <property type="protein sequence ID" value="TMM48268.1"/>
    <property type="molecule type" value="Genomic_DNA"/>
</dbReference>
<reference evidence="2 3" key="1">
    <citation type="submission" date="2019-05" db="EMBL/GenBank/DDBJ databases">
        <title>Erythrobacter marisflavi sp. nov., isolated from isolated from water of an estuary environment.</title>
        <authorList>
            <person name="Yoon J.-H."/>
        </authorList>
    </citation>
    <scope>NUCLEOTIDE SEQUENCE [LARGE SCALE GENOMIC DNA]</scope>
    <source>
        <strain evidence="2 3">KEM-5</strain>
    </source>
</reference>
<evidence type="ECO:0008006" key="4">
    <source>
        <dbReference type="Google" id="ProtNLM"/>
    </source>
</evidence>
<dbReference type="RefSeq" id="WP_138617781.1">
    <property type="nucleotide sequence ID" value="NZ_VCAO01000003.1"/>
</dbReference>
<evidence type="ECO:0000313" key="2">
    <source>
        <dbReference type="EMBL" id="TMM48268.1"/>
    </source>
</evidence>
<evidence type="ECO:0000256" key="1">
    <source>
        <dbReference type="SAM" id="MobiDB-lite"/>
    </source>
</evidence>
<feature type="compositionally biased region" description="Acidic residues" evidence="1">
    <location>
        <begin position="17"/>
        <end position="28"/>
    </location>
</feature>
<keyword evidence="3" id="KW-1185">Reference proteome</keyword>
<feature type="compositionally biased region" description="Acidic residues" evidence="1">
    <location>
        <begin position="289"/>
        <end position="300"/>
    </location>
</feature>
<dbReference type="OrthoDB" id="7441080at2"/>
<accession>A0A5S3PB43</accession>
<feature type="region of interest" description="Disordered" evidence="1">
    <location>
        <begin position="15"/>
        <end position="41"/>
    </location>
</feature>
<feature type="compositionally biased region" description="Acidic residues" evidence="1">
    <location>
        <begin position="357"/>
        <end position="380"/>
    </location>
</feature>
<dbReference type="Proteomes" id="UP000309668">
    <property type="component" value="Unassembled WGS sequence"/>
</dbReference>
<proteinExistence type="predicted"/>
<sequence>MDRLGGYFGSHDADDHLDYEDDIGEDDSALDHPPSPVGQDERRMQVRAYNHWAGLLGDRNFPSIEDLEPEQLDDFGPYSVLLDFTVGVEDAEVRFVGAELAQECGGGNQLVRLSDVPSRSVLSRITDHYMQILANQAPIGFEAEFVNDAGLTVLYRGILLPYSSDNETIDFIYGVINWKEMADQQTADELLLEIDQSLGVNDEIGEDTERPLETAETLTETSEAVSQEAEAMPEVTAEAAAEFTGPEDADNTVFDLGNAQMVDDTPEGALPLPAFGQDDDETPPLAATLDEDDEDYDDGSAAEWTPAPPRVGTRGLDALGNPIGAHPGAGEEHGGEYESLDDYDSGMKTAADYGLPDWDEEPEGEDVDDLVDPLADEDSESSLVSLVSRGMRTKRSVDLSRIEPAAPVPEPYENESESGEPPFIDPSEYAGGPEVEAEEPVGSVAEDAVEIMPEPELEAEPVFEPEPPVEAQPEPVAEAPVPAQVVPEPQPLEAIAAADIAPLLAEPSPEGLYDCLAAAREMAHAALTTEDRSRKTLYAAVGRAYDFSLEAEENRDEFAELIADNGLTVQDRAPMTPVVKLVFGADYDKTRLTEYAAVLTHAHRLQVARGELSQFLRSAEGGLKGVVQAERRARREEQGKPAQEVNSVRAALAKKLRKLEPLSFADVEDDGAEFALVMVHRTADGELVVLGEVPEDVPLIERAARKLLG</sequence>
<feature type="compositionally biased region" description="Low complexity" evidence="1">
    <location>
        <begin position="428"/>
        <end position="442"/>
    </location>
</feature>